<dbReference type="CDD" id="cd02258">
    <property type="entry name" value="Peptidase_C25_N"/>
    <property type="match status" value="1"/>
</dbReference>
<dbReference type="OrthoDB" id="9809780at2"/>
<dbReference type="AlphaFoldDB" id="A0A1S1Z3D4"/>
<evidence type="ECO:0000256" key="1">
    <source>
        <dbReference type="ARBA" id="ARBA00022729"/>
    </source>
</evidence>
<gene>
    <name evidence="3" type="ORF">NH26_16075</name>
</gene>
<dbReference type="InterPro" id="IPR001769">
    <property type="entry name" value="Gingipain"/>
</dbReference>
<evidence type="ECO:0000313" key="3">
    <source>
        <dbReference type="EMBL" id="OHX67751.1"/>
    </source>
</evidence>
<dbReference type="EMBL" id="JRYR02000001">
    <property type="protein sequence ID" value="OHX67751.1"/>
    <property type="molecule type" value="Genomic_DNA"/>
</dbReference>
<reference evidence="3 4" key="1">
    <citation type="journal article" date="2012" name="Int. J. Syst. Evol. Microbiol.">
        <title>Flammeovirga pacifica sp. nov., isolated from deep-sea sediment.</title>
        <authorList>
            <person name="Xu H."/>
            <person name="Fu Y."/>
            <person name="Yang N."/>
            <person name="Ding Z."/>
            <person name="Lai Q."/>
            <person name="Zeng R."/>
        </authorList>
    </citation>
    <scope>NUCLEOTIDE SEQUENCE [LARGE SCALE GENOMIC DNA]</scope>
    <source>
        <strain evidence="4">DSM 24597 / LMG 26175 / WPAGA1</strain>
    </source>
</reference>
<organism evidence="3 4">
    <name type="scientific">Flammeovirga pacifica</name>
    <dbReference type="NCBI Taxonomy" id="915059"/>
    <lineage>
        <taxon>Bacteria</taxon>
        <taxon>Pseudomonadati</taxon>
        <taxon>Bacteroidota</taxon>
        <taxon>Cytophagia</taxon>
        <taxon>Cytophagales</taxon>
        <taxon>Flammeovirgaceae</taxon>
        <taxon>Flammeovirga</taxon>
    </lineage>
</organism>
<dbReference type="Pfam" id="PF01364">
    <property type="entry name" value="Peptidase_C25"/>
    <property type="match status" value="1"/>
</dbReference>
<dbReference type="GO" id="GO:0008234">
    <property type="term" value="F:cysteine-type peptidase activity"/>
    <property type="evidence" value="ECO:0007669"/>
    <property type="project" value="InterPro"/>
</dbReference>
<dbReference type="SUPFAM" id="SSF52129">
    <property type="entry name" value="Caspase-like"/>
    <property type="match status" value="1"/>
</dbReference>
<dbReference type="Proteomes" id="UP000179797">
    <property type="component" value="Unassembled WGS sequence"/>
</dbReference>
<dbReference type="NCBIfam" id="NF033707">
    <property type="entry name" value="T9SS_sortase"/>
    <property type="match status" value="1"/>
</dbReference>
<dbReference type="Gene3D" id="3.40.50.1460">
    <property type="match status" value="1"/>
</dbReference>
<sequence length="1130" mass="127996">MTSIKTYIHFYLLLFIPYFTSFGQSPLANGDVYKLEVVDNAIYKIDLSFLSEIGINTSTIKPNQVYLYGFVGGMLPQKNADQRPDQLLEVPMKFVGDNTNTFSQNDYFLFYGEGPNKIIIDSLEKFVDQELNLYSQTNNYYLVIKNEGTPLRIELNSVSGVNSEQFDQLISSYHHEIESVKGLSEPSGRFWFGENLSTTNSNEIVFDVLPQSTPSKIRIKAGVMAKSREISTFQFSSNGVARGEISVPSAPSFNSYRYGNQGHMVNELFDSYSNNSLGDNITINVNFNKPLSDSEGYLDYITLNVSNDLKQVNGGLLLFGFFENTTTDLASIKNNGLLEIWDITNKQNIYQLNNNNSRSSLRKTNNYFSVIAFNREDIKSPLFQEKIPNQDLRNISVPDLLIVTAPDYRQQANQLKNHRETNDNLDVHVVTTTEVFNEFSSGRQDITAIRDFAKSLYDRNNQKFKYLLLFGQGSYDYIGQNFSNSSQVPIYESRNVLMRTQTFSSEDFFGFFDDNEGFWGENVDGNVELHDLEIGVGRLPVRDIETAQVLVNKLIDYDTITSNREQWKKDILFVADDGDSNTHQRDANKLAVIVEENNSNFNSKRIYIDNLPKEPSPIGAIAPATYDLVYKTINDEGALIVNYSGHGSVARWADETILDLEMINNFRNYQKLPMFFTATCEFGRYDNPNFISAAEQLLFNPYGGAIAMMTTTRPVYASSNFIINNAFYDNVFQKNQDGEYPRLGDVLKSTKNASIQGVNNRNFALLGDPSMRLFIPENEVVITELNGNLLSQTDTIKALDRVRLKGEILNQSSRNSSFNGELFITLYEKPTLSSTRGNDGSETVFEYDERKFQLFRGVSNIVNGEFELDFVVPLDIRYNFDRAKLSLYAKEENLDEAIGSEMNIIIGGTSDQPVIDNNPPEISLSLNGDSTIRNTYPDFYLHAKLYDDSGINISGIGVGHDAMLILDDGDTSWVVNDYIQPISNKKNTYSLVFPVNDLSEGEHTLDLIVWDALNNRSEKRISFYVSYINEIEIEELKAYPNPVNDQFTLSFRHNLGGKDIKVQSNLIEMSGRIVLKNEFFYENSDDIISLNYQGIKSEIGLNKGVYVIQLIIDSPNLGLQSVKTIRIIVI</sequence>
<accession>A0A1S1Z3D4</accession>
<evidence type="ECO:0000313" key="4">
    <source>
        <dbReference type="Proteomes" id="UP000179797"/>
    </source>
</evidence>
<comment type="caution">
    <text evidence="3">The sequence shown here is derived from an EMBL/GenBank/DDBJ whole genome shotgun (WGS) entry which is preliminary data.</text>
</comment>
<keyword evidence="1" id="KW-0732">Signal</keyword>
<dbReference type="STRING" id="915059.NH26_16075"/>
<evidence type="ECO:0000259" key="2">
    <source>
        <dbReference type="Pfam" id="PF01364"/>
    </source>
</evidence>
<proteinExistence type="predicted"/>
<dbReference type="InterPro" id="IPR029030">
    <property type="entry name" value="Caspase-like_dom_sf"/>
</dbReference>
<name>A0A1S1Z3D4_FLAPC</name>
<dbReference type="Gene3D" id="3.40.50.10390">
    <property type="entry name" value="Gingipain r, domain 1"/>
    <property type="match status" value="1"/>
</dbReference>
<dbReference type="GO" id="GO:0006508">
    <property type="term" value="P:proteolysis"/>
    <property type="evidence" value="ECO:0007669"/>
    <property type="project" value="InterPro"/>
</dbReference>
<dbReference type="RefSeq" id="WP_044228373.1">
    <property type="nucleotide sequence ID" value="NZ_JRYR02000001.1"/>
</dbReference>
<feature type="domain" description="Gingipain" evidence="2">
    <location>
        <begin position="401"/>
        <end position="773"/>
    </location>
</feature>
<protein>
    <recommendedName>
        <fullName evidence="2">Gingipain domain-containing protein</fullName>
    </recommendedName>
</protein>
<dbReference type="InterPro" id="IPR029031">
    <property type="entry name" value="Gingipain_N_sf"/>
</dbReference>
<keyword evidence="4" id="KW-1185">Reference proteome</keyword>